<feature type="transmembrane region" description="Helical" evidence="9">
    <location>
        <begin position="225"/>
        <end position="250"/>
    </location>
</feature>
<reference evidence="10" key="1">
    <citation type="journal article" date="2005" name="Environ. Microbiol.">
        <title>Genetic and functional properties of uncultivated thermophilic crenarchaeotes from a subsurface gold mine as revealed by analysis of genome fragments.</title>
        <authorList>
            <person name="Nunoura T."/>
            <person name="Hirayama H."/>
            <person name="Takami H."/>
            <person name="Oida H."/>
            <person name="Nishi S."/>
            <person name="Shimamura S."/>
            <person name="Suzuki Y."/>
            <person name="Inagaki F."/>
            <person name="Takai K."/>
            <person name="Nealson K.H."/>
            <person name="Horikoshi K."/>
        </authorList>
    </citation>
    <scope>NUCLEOTIDE SEQUENCE</scope>
</reference>
<comment type="similarity">
    <text evidence="8">Belongs to the binding-protein-dependent transport system permease family. LivHM subfamily.</text>
</comment>
<feature type="transmembrane region" description="Helical" evidence="9">
    <location>
        <begin position="12"/>
        <end position="33"/>
    </location>
</feature>
<keyword evidence="5" id="KW-0029">Amino-acid transport</keyword>
<evidence type="ECO:0000256" key="3">
    <source>
        <dbReference type="ARBA" id="ARBA00022475"/>
    </source>
</evidence>
<evidence type="ECO:0000256" key="7">
    <source>
        <dbReference type="ARBA" id="ARBA00023136"/>
    </source>
</evidence>
<dbReference type="InterPro" id="IPR052157">
    <property type="entry name" value="BCAA_transport_permease"/>
</dbReference>
<sequence length="304" mass="33345">MDQIFVIVERIVIYSVLISALYALVALGFTMIFGVARVLNLAHGAFLMVGAYTAWFAQQYLRWDLYSAFALAVALCTLLGVVFYHGIVRHVQRSPIATLIATLACALLIEELIKIFFTTNTQLLSPFISGSIEIDKTTVITNRIIAFGASWLAIILFWLFVHRARWGKVILATAQDQEGAALVGIDVRKVYTLTWAISGALAGIAGVFFASWVKLDPFMWRDPLIISFAIVVVGGLGSLKGSIVAAYLIGFLEVLMTYSPSVRICAADFRCFEFLGSSWVGVSSLLVLIAILFIKPEGLFGRAE</sequence>
<feature type="transmembrane region" description="Helical" evidence="9">
    <location>
        <begin position="63"/>
        <end position="84"/>
    </location>
</feature>
<name>H5SB53_9BACT</name>
<dbReference type="EMBL" id="AP011656">
    <property type="protein sequence ID" value="BAL53389.1"/>
    <property type="molecule type" value="Genomic_DNA"/>
</dbReference>
<evidence type="ECO:0000256" key="6">
    <source>
        <dbReference type="ARBA" id="ARBA00022989"/>
    </source>
</evidence>
<dbReference type="GO" id="GO:0005886">
    <property type="term" value="C:plasma membrane"/>
    <property type="evidence" value="ECO:0007669"/>
    <property type="project" value="UniProtKB-SubCell"/>
</dbReference>
<dbReference type="GO" id="GO:0022857">
    <property type="term" value="F:transmembrane transporter activity"/>
    <property type="evidence" value="ECO:0007669"/>
    <property type="project" value="InterPro"/>
</dbReference>
<feature type="transmembrane region" description="Helical" evidence="9">
    <location>
        <begin position="271"/>
        <end position="294"/>
    </location>
</feature>
<dbReference type="GO" id="GO:0006865">
    <property type="term" value="P:amino acid transport"/>
    <property type="evidence" value="ECO:0007669"/>
    <property type="project" value="UniProtKB-KW"/>
</dbReference>
<keyword evidence="7 9" id="KW-0472">Membrane</keyword>
<accession>H5SB53</accession>
<dbReference type="CDD" id="cd06582">
    <property type="entry name" value="TM_PBP1_LivH_like"/>
    <property type="match status" value="1"/>
</dbReference>
<protein>
    <submittedName>
        <fullName evidence="10">Branched-chain amino acid transport system permease protein</fullName>
    </submittedName>
</protein>
<evidence type="ECO:0000256" key="9">
    <source>
        <dbReference type="SAM" id="Phobius"/>
    </source>
</evidence>
<keyword evidence="6 9" id="KW-1133">Transmembrane helix</keyword>
<feature type="transmembrane region" description="Helical" evidence="9">
    <location>
        <begin position="38"/>
        <end position="57"/>
    </location>
</feature>
<evidence type="ECO:0000256" key="8">
    <source>
        <dbReference type="ARBA" id="ARBA00037998"/>
    </source>
</evidence>
<proteinExistence type="inferred from homology"/>
<feature type="transmembrane region" description="Helical" evidence="9">
    <location>
        <begin position="96"/>
        <end position="117"/>
    </location>
</feature>
<reference evidence="10" key="2">
    <citation type="journal article" date="2012" name="PLoS ONE">
        <title>A Deeply Branching Thermophilic Bacterium with an Ancient Acetyl-CoA Pathway Dominates a Subsurface Ecosystem.</title>
        <authorList>
            <person name="Takami H."/>
            <person name="Noguchi H."/>
            <person name="Takaki Y."/>
            <person name="Uchiyama I."/>
            <person name="Toyoda A."/>
            <person name="Nishi S."/>
            <person name="Chee G.-J."/>
            <person name="Arai W."/>
            <person name="Nunoura T."/>
            <person name="Itoh T."/>
            <person name="Hattori M."/>
            <person name="Takai K."/>
        </authorList>
    </citation>
    <scope>NUCLEOTIDE SEQUENCE</scope>
</reference>
<evidence type="ECO:0000256" key="1">
    <source>
        <dbReference type="ARBA" id="ARBA00004651"/>
    </source>
</evidence>
<dbReference type="AlphaFoldDB" id="H5SB53"/>
<keyword evidence="4 9" id="KW-0812">Transmembrane</keyword>
<evidence type="ECO:0000256" key="4">
    <source>
        <dbReference type="ARBA" id="ARBA00022692"/>
    </source>
</evidence>
<feature type="transmembrane region" description="Helical" evidence="9">
    <location>
        <begin position="190"/>
        <end position="213"/>
    </location>
</feature>
<evidence type="ECO:0000256" key="5">
    <source>
        <dbReference type="ARBA" id="ARBA00022970"/>
    </source>
</evidence>
<organism evidence="10">
    <name type="scientific">uncultured Acetothermia bacterium</name>
    <dbReference type="NCBI Taxonomy" id="236499"/>
    <lineage>
        <taxon>Bacteria</taxon>
        <taxon>Candidatus Bipolaricaulota</taxon>
        <taxon>environmental samples</taxon>
    </lineage>
</organism>
<gene>
    <name evidence="10" type="ORF">HGMM_F06F06C34</name>
</gene>
<dbReference type="PANTHER" id="PTHR11795:SF450">
    <property type="entry name" value="ABC TRANSPORTER PERMEASE PROTEIN"/>
    <property type="match status" value="1"/>
</dbReference>
<dbReference type="Pfam" id="PF02653">
    <property type="entry name" value="BPD_transp_2"/>
    <property type="match status" value="1"/>
</dbReference>
<comment type="subcellular location">
    <subcellularLocation>
        <location evidence="1">Cell membrane</location>
        <topology evidence="1">Multi-pass membrane protein</topology>
    </subcellularLocation>
</comment>
<dbReference type="InterPro" id="IPR001851">
    <property type="entry name" value="ABC_transp_permease"/>
</dbReference>
<evidence type="ECO:0000313" key="10">
    <source>
        <dbReference type="EMBL" id="BAL53389.1"/>
    </source>
</evidence>
<keyword evidence="2" id="KW-0813">Transport</keyword>
<evidence type="ECO:0000256" key="2">
    <source>
        <dbReference type="ARBA" id="ARBA00022448"/>
    </source>
</evidence>
<feature type="transmembrane region" description="Helical" evidence="9">
    <location>
        <begin position="144"/>
        <end position="161"/>
    </location>
</feature>
<dbReference type="PANTHER" id="PTHR11795">
    <property type="entry name" value="BRANCHED-CHAIN AMINO ACID TRANSPORT SYSTEM PERMEASE PROTEIN LIVH"/>
    <property type="match status" value="1"/>
</dbReference>
<keyword evidence="3" id="KW-1003">Cell membrane</keyword>